<evidence type="ECO:0000313" key="2">
    <source>
        <dbReference type="EMBL" id="VEL41820.1"/>
    </source>
</evidence>
<evidence type="ECO:0000313" key="3">
    <source>
        <dbReference type="Proteomes" id="UP000784294"/>
    </source>
</evidence>
<dbReference type="AlphaFoldDB" id="A0A3S5AP84"/>
<proteinExistence type="predicted"/>
<gene>
    <name evidence="2" type="ORF">PXEA_LOCUS35260</name>
</gene>
<evidence type="ECO:0000256" key="1">
    <source>
        <dbReference type="SAM" id="MobiDB-lite"/>
    </source>
</evidence>
<accession>A0A3S5AP84</accession>
<feature type="compositionally biased region" description="Basic and acidic residues" evidence="1">
    <location>
        <begin position="1"/>
        <end position="11"/>
    </location>
</feature>
<dbReference type="EMBL" id="CAAALY010271203">
    <property type="protein sequence ID" value="VEL41820.1"/>
    <property type="molecule type" value="Genomic_DNA"/>
</dbReference>
<reference evidence="2" key="1">
    <citation type="submission" date="2018-11" db="EMBL/GenBank/DDBJ databases">
        <authorList>
            <consortium name="Pathogen Informatics"/>
        </authorList>
    </citation>
    <scope>NUCLEOTIDE SEQUENCE</scope>
</reference>
<comment type="caution">
    <text evidence="2">The sequence shown here is derived from an EMBL/GenBank/DDBJ whole genome shotgun (WGS) entry which is preliminary data.</text>
</comment>
<keyword evidence="3" id="KW-1185">Reference proteome</keyword>
<dbReference type="Proteomes" id="UP000784294">
    <property type="component" value="Unassembled WGS sequence"/>
</dbReference>
<feature type="region of interest" description="Disordered" evidence="1">
    <location>
        <begin position="1"/>
        <end position="42"/>
    </location>
</feature>
<name>A0A3S5AP84_9PLAT</name>
<protein>
    <submittedName>
        <fullName evidence="2">Uncharacterized protein</fullName>
    </submittedName>
</protein>
<sequence length="110" mass="12087">MLASREFHETCSSKATVGHNPTIPAAHPRGQSQPCASHPPNSIAFPFTQPTICVNELGNNSSNYASVAPRGHSRLPPLSYTELVFAWTQTHTHTHTHTHVHTHTHKHACK</sequence>
<organism evidence="2 3">
    <name type="scientific">Protopolystoma xenopodis</name>
    <dbReference type="NCBI Taxonomy" id="117903"/>
    <lineage>
        <taxon>Eukaryota</taxon>
        <taxon>Metazoa</taxon>
        <taxon>Spiralia</taxon>
        <taxon>Lophotrochozoa</taxon>
        <taxon>Platyhelminthes</taxon>
        <taxon>Monogenea</taxon>
        <taxon>Polyopisthocotylea</taxon>
        <taxon>Polystomatidea</taxon>
        <taxon>Polystomatidae</taxon>
        <taxon>Protopolystoma</taxon>
    </lineage>
</organism>